<keyword evidence="3" id="KW-1133">Transmembrane helix</keyword>
<comment type="subcellular location">
    <subcellularLocation>
        <location evidence="1">Membrane</location>
        <topology evidence="1">Single-pass membrane protein</topology>
    </subcellularLocation>
</comment>
<accession>A0A317SE17</accession>
<comment type="caution">
    <text evidence="5">The sequence shown here is derived from an EMBL/GenBank/DDBJ whole genome shotgun (WGS) entry which is preliminary data.</text>
</comment>
<evidence type="ECO:0000256" key="2">
    <source>
        <dbReference type="ARBA" id="ARBA00022692"/>
    </source>
</evidence>
<dbReference type="GO" id="GO:0016020">
    <property type="term" value="C:membrane"/>
    <property type="evidence" value="ECO:0007669"/>
    <property type="project" value="UniProtKB-SubCell"/>
</dbReference>
<dbReference type="PANTHER" id="PTHR12883:SF0">
    <property type="entry name" value="PAT COMPLEX SUBUNIT CCDC47"/>
    <property type="match status" value="1"/>
</dbReference>
<keyword evidence="4" id="KW-0472">Membrane</keyword>
<dbReference type="InterPro" id="IPR012879">
    <property type="entry name" value="CCDC47"/>
</dbReference>
<feature type="non-terminal residue" evidence="5">
    <location>
        <position position="1"/>
    </location>
</feature>
<sequence>LKENHPLEFVTSASGRRNIAFTHTTIKPQRASNLVTWFGEHPLAFLFESTPTPTGNATIIIFPIDGRDAGGGGLSSRYGKFIWELVNKGRMNGWGEDRNDLSLVVTSDWDVLPNWLAVLSESKEIGNIVLIKESREAVVVCQDILECLIVSDQPIDKPSPYIVPSPLPKKKRLTLEVNIPPDTAPNAMPKLLRAVMRLVDHLTAVAHSRPTVLRKSKAVREEEDKTL</sequence>
<dbReference type="EMBL" id="PYWC01000107">
    <property type="protein sequence ID" value="PWW72408.1"/>
    <property type="molecule type" value="Genomic_DNA"/>
</dbReference>
<organism evidence="5 6">
    <name type="scientific">Tuber magnatum</name>
    <name type="common">white Piedmont truffle</name>
    <dbReference type="NCBI Taxonomy" id="42249"/>
    <lineage>
        <taxon>Eukaryota</taxon>
        <taxon>Fungi</taxon>
        <taxon>Dikarya</taxon>
        <taxon>Ascomycota</taxon>
        <taxon>Pezizomycotina</taxon>
        <taxon>Pezizomycetes</taxon>
        <taxon>Pezizales</taxon>
        <taxon>Tuberaceae</taxon>
        <taxon>Tuber</taxon>
    </lineage>
</organism>
<dbReference type="GO" id="GO:0005509">
    <property type="term" value="F:calcium ion binding"/>
    <property type="evidence" value="ECO:0007669"/>
    <property type="project" value="InterPro"/>
</dbReference>
<dbReference type="OrthoDB" id="10039147at2759"/>
<evidence type="ECO:0000313" key="6">
    <source>
        <dbReference type="Proteomes" id="UP000246991"/>
    </source>
</evidence>
<dbReference type="AlphaFoldDB" id="A0A317SE17"/>
<evidence type="ECO:0000256" key="4">
    <source>
        <dbReference type="ARBA" id="ARBA00023136"/>
    </source>
</evidence>
<dbReference type="PANTHER" id="PTHR12883">
    <property type="entry name" value="ADIPOCYTE-SPECIFIC PROTEIN 4-RELATED"/>
    <property type="match status" value="1"/>
</dbReference>
<keyword evidence="2" id="KW-0812">Transmembrane</keyword>
<dbReference type="Pfam" id="PF07946">
    <property type="entry name" value="CCDC47"/>
    <property type="match status" value="1"/>
</dbReference>
<evidence type="ECO:0000313" key="5">
    <source>
        <dbReference type="EMBL" id="PWW72408.1"/>
    </source>
</evidence>
<dbReference type="GO" id="GO:0005783">
    <property type="term" value="C:endoplasmic reticulum"/>
    <property type="evidence" value="ECO:0007669"/>
    <property type="project" value="InterPro"/>
</dbReference>
<dbReference type="STRING" id="42249.A0A317SE17"/>
<proteinExistence type="predicted"/>
<evidence type="ECO:0000256" key="1">
    <source>
        <dbReference type="ARBA" id="ARBA00004167"/>
    </source>
</evidence>
<keyword evidence="6" id="KW-1185">Reference proteome</keyword>
<dbReference type="Proteomes" id="UP000246991">
    <property type="component" value="Unassembled WGS sequence"/>
</dbReference>
<evidence type="ECO:0000256" key="3">
    <source>
        <dbReference type="ARBA" id="ARBA00022989"/>
    </source>
</evidence>
<reference evidence="5 6" key="1">
    <citation type="submission" date="2018-03" db="EMBL/GenBank/DDBJ databases">
        <title>Genomes of Pezizomycetes fungi and the evolution of truffles.</title>
        <authorList>
            <person name="Murat C."/>
            <person name="Payen T."/>
            <person name="Noel B."/>
            <person name="Kuo A."/>
            <person name="Martin F.M."/>
        </authorList>
    </citation>
    <scope>NUCLEOTIDE SEQUENCE [LARGE SCALE GENOMIC DNA]</scope>
    <source>
        <strain evidence="5">091103-1</strain>
    </source>
</reference>
<gene>
    <name evidence="5" type="ORF">C7212DRAFT_232515</name>
</gene>
<name>A0A317SE17_9PEZI</name>
<protein>
    <submittedName>
        <fullName evidence="5">Uncharacterized protein</fullName>
    </submittedName>
</protein>
<dbReference type="GO" id="GO:0032469">
    <property type="term" value="P:endoplasmic reticulum calcium ion homeostasis"/>
    <property type="evidence" value="ECO:0007669"/>
    <property type="project" value="InterPro"/>
</dbReference>